<dbReference type="PROSITE" id="PS51257">
    <property type="entry name" value="PROKAR_LIPOPROTEIN"/>
    <property type="match status" value="1"/>
</dbReference>
<feature type="signal peptide" evidence="1">
    <location>
        <begin position="1"/>
        <end position="20"/>
    </location>
</feature>
<evidence type="ECO:0000313" key="3">
    <source>
        <dbReference type="EMBL" id="KFC10039.1"/>
    </source>
</evidence>
<dbReference type="InterPro" id="IPR005184">
    <property type="entry name" value="DUF306_Meta_HslJ"/>
</dbReference>
<evidence type="ECO:0000256" key="1">
    <source>
        <dbReference type="SAM" id="SignalP"/>
    </source>
</evidence>
<feature type="chain" id="PRO_5001786330" evidence="1">
    <location>
        <begin position="21"/>
        <end position="140"/>
    </location>
</feature>
<gene>
    <name evidence="3" type="primary">hslJ</name>
    <name evidence="3" type="ORF">GTGU_00687</name>
</gene>
<evidence type="ECO:0000313" key="4">
    <source>
        <dbReference type="Proteomes" id="UP000028630"/>
    </source>
</evidence>
<dbReference type="OrthoDB" id="5600341at2"/>
<dbReference type="Gene3D" id="2.40.128.270">
    <property type="match status" value="1"/>
</dbReference>
<organism evidence="3 4">
    <name type="scientific">Trabulsiella guamensis ATCC 49490</name>
    <dbReference type="NCBI Taxonomy" id="1005994"/>
    <lineage>
        <taxon>Bacteria</taxon>
        <taxon>Pseudomonadati</taxon>
        <taxon>Pseudomonadota</taxon>
        <taxon>Gammaproteobacteria</taxon>
        <taxon>Enterobacterales</taxon>
        <taxon>Enterobacteriaceae</taxon>
        <taxon>Trabulsiella</taxon>
    </lineage>
</organism>
<accession>A0A085AIJ4</accession>
<dbReference type="Proteomes" id="UP000028630">
    <property type="component" value="Unassembled WGS sequence"/>
</dbReference>
<dbReference type="InterPro" id="IPR053147">
    <property type="entry name" value="Hsp_HslJ-like"/>
</dbReference>
<dbReference type="PANTHER" id="PTHR35535">
    <property type="entry name" value="HEAT SHOCK PROTEIN HSLJ"/>
    <property type="match status" value="1"/>
</dbReference>
<keyword evidence="3" id="KW-0346">Stress response</keyword>
<sequence length="140" mass="15063">MSKTILLLAAGMLLAGCVNTSKVTVNASQLEHHRFVLESVNGKPAPAGKNPPELSFGEKMHLSGSMCNRFTGQGKLSEGELKAKNLAMTRMMCADAQRNELDKILSAMLSKGAQVDLTGDQLTLATAEQTLVYRLSDRVN</sequence>
<keyword evidence="4" id="KW-1185">Reference proteome</keyword>
<dbReference type="RefSeq" id="WP_038154225.1">
    <property type="nucleotide sequence ID" value="NZ_JMTB01000034.1"/>
</dbReference>
<dbReference type="PANTHER" id="PTHR35535:SF1">
    <property type="entry name" value="HEAT SHOCK PROTEIN HSLJ"/>
    <property type="match status" value="1"/>
</dbReference>
<name>A0A085AIJ4_9ENTR</name>
<feature type="domain" description="DUF306" evidence="2">
    <location>
        <begin position="28"/>
        <end position="132"/>
    </location>
</feature>
<evidence type="ECO:0000259" key="2">
    <source>
        <dbReference type="Pfam" id="PF03724"/>
    </source>
</evidence>
<keyword evidence="1" id="KW-0732">Signal</keyword>
<reference evidence="4" key="1">
    <citation type="submission" date="2014-05" db="EMBL/GenBank/DDBJ databases">
        <title>ATOL: Assembling a taxonomically balanced genome-scale reconstruction of the evolutionary history of the Enterobacteriaceae.</title>
        <authorList>
            <person name="Plunkett G. III"/>
            <person name="Neeno-Eckwall E.C."/>
            <person name="Glasner J.D."/>
            <person name="Perna N.T."/>
        </authorList>
    </citation>
    <scope>NUCLEOTIDE SEQUENCE [LARGE SCALE GENOMIC DNA]</scope>
    <source>
        <strain evidence="4">ATCC 49490</strain>
    </source>
</reference>
<dbReference type="EMBL" id="JMTB01000034">
    <property type="protein sequence ID" value="KFC10039.1"/>
    <property type="molecule type" value="Genomic_DNA"/>
</dbReference>
<comment type="caution">
    <text evidence="3">The sequence shown here is derived from an EMBL/GenBank/DDBJ whole genome shotgun (WGS) entry which is preliminary data.</text>
</comment>
<dbReference type="InterPro" id="IPR038670">
    <property type="entry name" value="HslJ-like_sf"/>
</dbReference>
<dbReference type="AlphaFoldDB" id="A0A085AIJ4"/>
<protein>
    <submittedName>
        <fullName evidence="3">Heat shock protein</fullName>
    </submittedName>
</protein>
<dbReference type="NCBIfam" id="NF007766">
    <property type="entry name" value="PRK10449.1"/>
    <property type="match status" value="1"/>
</dbReference>
<dbReference type="Pfam" id="PF03724">
    <property type="entry name" value="META"/>
    <property type="match status" value="1"/>
</dbReference>
<proteinExistence type="predicted"/>
<dbReference type="eggNOG" id="COG3187">
    <property type="taxonomic scope" value="Bacteria"/>
</dbReference>